<dbReference type="InterPro" id="IPR037257">
    <property type="entry name" value="T2SS_E_N_sf"/>
</dbReference>
<keyword evidence="3" id="KW-0808">Transferase</keyword>
<evidence type="ECO:0000259" key="8">
    <source>
        <dbReference type="Pfam" id="PF05157"/>
    </source>
</evidence>
<evidence type="ECO:0000259" key="9">
    <source>
        <dbReference type="Pfam" id="PF13632"/>
    </source>
</evidence>
<evidence type="ECO:0000256" key="2">
    <source>
        <dbReference type="ARBA" id="ARBA00022676"/>
    </source>
</evidence>
<sequence>MNRQSSVFETSRLAQSASPRGRPLGAVLVQTGKLPPSDAIDALAESHRCGAELAHVMVAEEIASPEAVLEAQALKYGAIRLDRHAHPPDPELAGLLAPETCLRHAVLPWMRLGDTLVLATARPEAFAAATALLADGSKKVAMALALEADIHAEIASRHGDEMARRAEMQVPADESCRDLNRMSPLRALFAGGFATTCLALIILNPGLFFSLGIAAAVLTLCLAQVMKVAALAASRTLPDRDPSPPKALPAISLLVPLFREENIARDLLQRLKRLDYPRARLDVLLILEASDDRTREALAGVRLPPWMRVIEVPDGPVTTKPRALNYALRFSRGEIVGIYDAEDAPAADQLRRVAGRFGRAPPAVACLQGILDFYNPKANWLSRCFTIEYATWFRVLLPGLARLGFAVPLGGTTVFFRRAALEQVGGWDAHNVTEDADLGIRLARHGYVTELLPIVTREEANNRLWPWIRQRSRWLKGYMITWMVHMRSPSRLLRELGWWKTLGFQLIFLTAILQFLLAPALWSFWLVLAGWQPPIAAWLPPEGLSVLLWGFLGAEAISLLVGIAAVSRSPHVGLLPWVPTLFLYFPLGAVAAYKAAWELLTRPFFWDKTTHGKSAPDHAGADIPEEKTP</sequence>
<reference evidence="10 11" key="1">
    <citation type="submission" date="2016-04" db="EMBL/GenBank/DDBJ databases">
        <title>Deep-sea bacteria in the southern Pacific.</title>
        <authorList>
            <person name="Tang K."/>
        </authorList>
    </citation>
    <scope>NUCLEOTIDE SEQUENCE [LARGE SCALE GENOMIC DNA]</scope>
    <source>
        <strain evidence="10 11">JLT2014</strain>
    </source>
</reference>
<dbReference type="AlphaFoldDB" id="A0A1P8UQK6"/>
<evidence type="ECO:0000256" key="7">
    <source>
        <dbReference type="SAM" id="Phobius"/>
    </source>
</evidence>
<protein>
    <recommendedName>
        <fullName evidence="12">Glycosyl transferase</fullName>
    </recommendedName>
</protein>
<evidence type="ECO:0008006" key="12">
    <source>
        <dbReference type="Google" id="ProtNLM"/>
    </source>
</evidence>
<feature type="transmembrane region" description="Helical" evidence="7">
    <location>
        <begin position="574"/>
        <end position="596"/>
    </location>
</feature>
<proteinExistence type="predicted"/>
<evidence type="ECO:0000256" key="4">
    <source>
        <dbReference type="ARBA" id="ARBA00022692"/>
    </source>
</evidence>
<feature type="transmembrane region" description="Helical" evidence="7">
    <location>
        <begin position="546"/>
        <end position="567"/>
    </location>
</feature>
<dbReference type="GO" id="GO:0016020">
    <property type="term" value="C:membrane"/>
    <property type="evidence" value="ECO:0007669"/>
    <property type="project" value="UniProtKB-SubCell"/>
</dbReference>
<keyword evidence="5 7" id="KW-1133">Transmembrane helix</keyword>
<dbReference type="Pfam" id="PF05157">
    <property type="entry name" value="MshEN"/>
    <property type="match status" value="1"/>
</dbReference>
<feature type="domain" description="Glycosyltransferase 2-like" evidence="9">
    <location>
        <begin position="337"/>
        <end position="529"/>
    </location>
</feature>
<dbReference type="InterPro" id="IPR007831">
    <property type="entry name" value="T2SS_GspE_N"/>
</dbReference>
<feature type="domain" description="Type II secretion system protein GspE N-terminal" evidence="8">
    <location>
        <begin position="81"/>
        <end position="155"/>
    </location>
</feature>
<evidence type="ECO:0000313" key="11">
    <source>
        <dbReference type="Proteomes" id="UP000187059"/>
    </source>
</evidence>
<evidence type="ECO:0000256" key="6">
    <source>
        <dbReference type="ARBA" id="ARBA00023136"/>
    </source>
</evidence>
<dbReference type="Gene3D" id="3.30.300.160">
    <property type="entry name" value="Type II secretion system, protein E, N-terminal domain"/>
    <property type="match status" value="1"/>
</dbReference>
<dbReference type="Gene3D" id="3.90.550.10">
    <property type="entry name" value="Spore Coat Polysaccharide Biosynthesis Protein SpsA, Chain A"/>
    <property type="match status" value="1"/>
</dbReference>
<accession>A0A1P8UQK6</accession>
<evidence type="ECO:0000256" key="5">
    <source>
        <dbReference type="ARBA" id="ARBA00022989"/>
    </source>
</evidence>
<evidence type="ECO:0000313" key="10">
    <source>
        <dbReference type="EMBL" id="APZ51608.1"/>
    </source>
</evidence>
<dbReference type="OrthoDB" id="7431422at2"/>
<dbReference type="InterPro" id="IPR050321">
    <property type="entry name" value="Glycosyltr_2/OpgH_subfam"/>
</dbReference>
<dbReference type="KEGG" id="paby:Ga0080574_TMP1274"/>
<feature type="transmembrane region" description="Helical" evidence="7">
    <location>
        <begin position="209"/>
        <end position="233"/>
    </location>
</feature>
<dbReference type="STRING" id="1250539.Ga0080574_TMP1274"/>
<keyword evidence="6 7" id="KW-0472">Membrane</keyword>
<dbReference type="EMBL" id="CP015093">
    <property type="protein sequence ID" value="APZ51608.1"/>
    <property type="molecule type" value="Genomic_DNA"/>
</dbReference>
<evidence type="ECO:0000256" key="1">
    <source>
        <dbReference type="ARBA" id="ARBA00004141"/>
    </source>
</evidence>
<keyword evidence="2" id="KW-0328">Glycosyltransferase</keyword>
<keyword evidence="4 7" id="KW-0812">Transmembrane</keyword>
<dbReference type="PANTHER" id="PTHR43867">
    <property type="entry name" value="CELLULOSE SYNTHASE CATALYTIC SUBUNIT A [UDP-FORMING]"/>
    <property type="match status" value="1"/>
</dbReference>
<keyword evidence="11" id="KW-1185">Reference proteome</keyword>
<feature type="transmembrane region" description="Helical" evidence="7">
    <location>
        <begin position="502"/>
        <end position="526"/>
    </location>
</feature>
<dbReference type="InterPro" id="IPR001173">
    <property type="entry name" value="Glyco_trans_2-like"/>
</dbReference>
<organism evidence="10 11">
    <name type="scientific">Salipiger abyssi</name>
    <dbReference type="NCBI Taxonomy" id="1250539"/>
    <lineage>
        <taxon>Bacteria</taxon>
        <taxon>Pseudomonadati</taxon>
        <taxon>Pseudomonadota</taxon>
        <taxon>Alphaproteobacteria</taxon>
        <taxon>Rhodobacterales</taxon>
        <taxon>Roseobacteraceae</taxon>
        <taxon>Salipiger</taxon>
    </lineage>
</organism>
<dbReference type="SUPFAM" id="SSF53448">
    <property type="entry name" value="Nucleotide-diphospho-sugar transferases"/>
    <property type="match status" value="1"/>
</dbReference>
<dbReference type="InterPro" id="IPR029044">
    <property type="entry name" value="Nucleotide-diphossugar_trans"/>
</dbReference>
<gene>
    <name evidence="10" type="ORF">Ga0080574_TMP1274</name>
</gene>
<dbReference type="PANTHER" id="PTHR43867:SF2">
    <property type="entry name" value="CELLULOSE SYNTHASE CATALYTIC SUBUNIT A [UDP-FORMING]"/>
    <property type="match status" value="1"/>
</dbReference>
<dbReference type="GO" id="GO:0016757">
    <property type="term" value="F:glycosyltransferase activity"/>
    <property type="evidence" value="ECO:0007669"/>
    <property type="project" value="UniProtKB-KW"/>
</dbReference>
<dbReference type="Proteomes" id="UP000187059">
    <property type="component" value="Chromosome"/>
</dbReference>
<dbReference type="Pfam" id="PF13632">
    <property type="entry name" value="Glyco_trans_2_3"/>
    <property type="match status" value="1"/>
</dbReference>
<evidence type="ECO:0000256" key="3">
    <source>
        <dbReference type="ARBA" id="ARBA00022679"/>
    </source>
</evidence>
<dbReference type="RefSeq" id="WP_083716783.1">
    <property type="nucleotide sequence ID" value="NZ_CP015093.1"/>
</dbReference>
<comment type="subcellular location">
    <subcellularLocation>
        <location evidence="1">Membrane</location>
        <topology evidence="1">Multi-pass membrane protein</topology>
    </subcellularLocation>
</comment>
<dbReference type="SUPFAM" id="SSF160246">
    <property type="entry name" value="EspE N-terminal domain-like"/>
    <property type="match status" value="1"/>
</dbReference>
<feature type="transmembrane region" description="Helical" evidence="7">
    <location>
        <begin position="185"/>
        <end position="203"/>
    </location>
</feature>
<name>A0A1P8UQK6_9RHOB</name>